<gene>
    <name evidence="11" type="ORF">Zmor_025808</name>
</gene>
<evidence type="ECO:0000256" key="7">
    <source>
        <dbReference type="ARBA" id="ARBA00023098"/>
    </source>
</evidence>
<keyword evidence="3 10" id="KW-0808">Transferase</keyword>
<sequence length="261" mass="30834">MTSHNSSVFLDMSFLRLKDQHINNYPLMQSPWQLVSLVSLYTLFVFKLGPRLMKNREPFGLKTVIVIYNLAQIILNGIGFAIAIKLFPLFNFCCSPVNASDSPEDLSIQRAHFFYLILKFLDLLDTVFFVLRKKQSHVTFLHIHHHIGMVTTGWASVKYFPGGVIYYVFLWNTFIHFVMYTYYLLTSLDSCRTIWWKKYLTLLQMIQHSFFICTFIVHLFNFSCAYPKSLLLFYTGNTALSLYLFTQFYLKNYTQFKNKRN</sequence>
<dbReference type="GO" id="GO:0030148">
    <property type="term" value="P:sphingolipid biosynthetic process"/>
    <property type="evidence" value="ECO:0007669"/>
    <property type="project" value="TreeGrafter"/>
</dbReference>
<feature type="transmembrane region" description="Helical" evidence="10">
    <location>
        <begin position="32"/>
        <end position="49"/>
    </location>
</feature>
<comment type="subcellular location">
    <subcellularLocation>
        <location evidence="1">Membrane</location>
        <topology evidence="1">Multi-pass membrane protein</topology>
    </subcellularLocation>
</comment>
<feature type="transmembrane region" description="Helical" evidence="10">
    <location>
        <begin position="205"/>
        <end position="223"/>
    </location>
</feature>
<dbReference type="InterPro" id="IPR002076">
    <property type="entry name" value="ELO_fam"/>
</dbReference>
<keyword evidence="2 10" id="KW-0444">Lipid biosynthesis</keyword>
<dbReference type="GO" id="GO:0005789">
    <property type="term" value="C:endoplasmic reticulum membrane"/>
    <property type="evidence" value="ECO:0007669"/>
    <property type="project" value="TreeGrafter"/>
</dbReference>
<evidence type="ECO:0000256" key="3">
    <source>
        <dbReference type="ARBA" id="ARBA00022679"/>
    </source>
</evidence>
<comment type="caution">
    <text evidence="11">The sequence shown here is derived from an EMBL/GenBank/DDBJ whole genome shotgun (WGS) entry which is preliminary data.</text>
</comment>
<dbReference type="EMBL" id="JALNTZ010000008">
    <property type="protein sequence ID" value="KAJ3643072.1"/>
    <property type="molecule type" value="Genomic_DNA"/>
</dbReference>
<name>A0AA38M5F7_9CUCU</name>
<comment type="catalytic activity">
    <reaction evidence="10">
        <text>a very-long-chain acyl-CoA + malonyl-CoA + H(+) = a very-long-chain 3-oxoacyl-CoA + CO2 + CoA</text>
        <dbReference type="Rhea" id="RHEA:32727"/>
        <dbReference type="ChEBI" id="CHEBI:15378"/>
        <dbReference type="ChEBI" id="CHEBI:16526"/>
        <dbReference type="ChEBI" id="CHEBI:57287"/>
        <dbReference type="ChEBI" id="CHEBI:57384"/>
        <dbReference type="ChEBI" id="CHEBI:90725"/>
        <dbReference type="ChEBI" id="CHEBI:90736"/>
        <dbReference type="EC" id="2.3.1.199"/>
    </reaction>
</comment>
<feature type="transmembrane region" description="Helical" evidence="10">
    <location>
        <begin position="163"/>
        <end position="185"/>
    </location>
</feature>
<keyword evidence="7 10" id="KW-0443">Lipid metabolism</keyword>
<reference evidence="11" key="1">
    <citation type="journal article" date="2023" name="G3 (Bethesda)">
        <title>Whole genome assemblies of Zophobas morio and Tenebrio molitor.</title>
        <authorList>
            <person name="Kaur S."/>
            <person name="Stinson S.A."/>
            <person name="diCenzo G.C."/>
        </authorList>
    </citation>
    <scope>NUCLEOTIDE SEQUENCE</scope>
    <source>
        <strain evidence="11">QUZm001</strain>
    </source>
</reference>
<protein>
    <recommendedName>
        <fullName evidence="10">Elongation of very long chain fatty acids protein</fullName>
        <ecNumber evidence="10">2.3.1.199</ecNumber>
    </recommendedName>
    <alternativeName>
        <fullName evidence="10">Very-long-chain 3-oxoacyl-CoA synthase</fullName>
    </alternativeName>
</protein>
<evidence type="ECO:0000313" key="11">
    <source>
        <dbReference type="EMBL" id="KAJ3643072.1"/>
    </source>
</evidence>
<organism evidence="11 12">
    <name type="scientific">Zophobas morio</name>
    <dbReference type="NCBI Taxonomy" id="2755281"/>
    <lineage>
        <taxon>Eukaryota</taxon>
        <taxon>Metazoa</taxon>
        <taxon>Ecdysozoa</taxon>
        <taxon>Arthropoda</taxon>
        <taxon>Hexapoda</taxon>
        <taxon>Insecta</taxon>
        <taxon>Pterygota</taxon>
        <taxon>Neoptera</taxon>
        <taxon>Endopterygota</taxon>
        <taxon>Coleoptera</taxon>
        <taxon>Polyphaga</taxon>
        <taxon>Cucujiformia</taxon>
        <taxon>Tenebrionidae</taxon>
        <taxon>Zophobas</taxon>
    </lineage>
</organism>
<evidence type="ECO:0000313" key="12">
    <source>
        <dbReference type="Proteomes" id="UP001168821"/>
    </source>
</evidence>
<dbReference type="GO" id="GO:0034626">
    <property type="term" value="P:fatty acid elongation, polyunsaturated fatty acid"/>
    <property type="evidence" value="ECO:0007669"/>
    <property type="project" value="TreeGrafter"/>
</dbReference>
<accession>A0AA38M5F7</accession>
<feature type="transmembrane region" description="Helical" evidence="10">
    <location>
        <begin position="70"/>
        <end position="92"/>
    </location>
</feature>
<dbReference type="GO" id="GO:0019367">
    <property type="term" value="P:fatty acid elongation, saturated fatty acid"/>
    <property type="evidence" value="ECO:0007669"/>
    <property type="project" value="TreeGrafter"/>
</dbReference>
<keyword evidence="8 10" id="KW-0472">Membrane</keyword>
<feature type="transmembrane region" description="Helical" evidence="10">
    <location>
        <begin position="229"/>
        <end position="250"/>
    </location>
</feature>
<comment type="similarity">
    <text evidence="10">Belongs to the ELO family.</text>
</comment>
<dbReference type="GO" id="GO:0034625">
    <property type="term" value="P:fatty acid elongation, monounsaturated fatty acid"/>
    <property type="evidence" value="ECO:0007669"/>
    <property type="project" value="TreeGrafter"/>
</dbReference>
<evidence type="ECO:0000256" key="1">
    <source>
        <dbReference type="ARBA" id="ARBA00004141"/>
    </source>
</evidence>
<dbReference type="Pfam" id="PF01151">
    <property type="entry name" value="ELO"/>
    <property type="match status" value="1"/>
</dbReference>
<evidence type="ECO:0000256" key="4">
    <source>
        <dbReference type="ARBA" id="ARBA00022692"/>
    </source>
</evidence>
<evidence type="ECO:0000256" key="2">
    <source>
        <dbReference type="ARBA" id="ARBA00022516"/>
    </source>
</evidence>
<evidence type="ECO:0000256" key="9">
    <source>
        <dbReference type="ARBA" id="ARBA00023160"/>
    </source>
</evidence>
<dbReference type="Proteomes" id="UP001168821">
    <property type="component" value="Unassembled WGS sequence"/>
</dbReference>
<keyword evidence="12" id="KW-1185">Reference proteome</keyword>
<dbReference type="GO" id="GO:0042761">
    <property type="term" value="P:very long-chain fatty acid biosynthetic process"/>
    <property type="evidence" value="ECO:0007669"/>
    <property type="project" value="TreeGrafter"/>
</dbReference>
<proteinExistence type="inferred from homology"/>
<keyword evidence="9 10" id="KW-0275">Fatty acid biosynthesis</keyword>
<dbReference type="PANTHER" id="PTHR11157:SF21">
    <property type="entry name" value="ELONGATION OF VERY LONG CHAIN FATTY ACIDS PROTEIN"/>
    <property type="match status" value="1"/>
</dbReference>
<dbReference type="GO" id="GO:0009922">
    <property type="term" value="F:fatty acid elongase activity"/>
    <property type="evidence" value="ECO:0007669"/>
    <property type="project" value="UniProtKB-EC"/>
</dbReference>
<dbReference type="AlphaFoldDB" id="A0AA38M5F7"/>
<dbReference type="EC" id="2.3.1.199" evidence="10"/>
<evidence type="ECO:0000256" key="5">
    <source>
        <dbReference type="ARBA" id="ARBA00022832"/>
    </source>
</evidence>
<keyword evidence="4 10" id="KW-0812">Transmembrane</keyword>
<keyword evidence="6 10" id="KW-1133">Transmembrane helix</keyword>
<keyword evidence="5 10" id="KW-0276">Fatty acid metabolism</keyword>
<evidence type="ECO:0000256" key="8">
    <source>
        <dbReference type="ARBA" id="ARBA00023136"/>
    </source>
</evidence>
<evidence type="ECO:0000256" key="10">
    <source>
        <dbReference type="RuleBase" id="RU361115"/>
    </source>
</evidence>
<evidence type="ECO:0000256" key="6">
    <source>
        <dbReference type="ARBA" id="ARBA00022989"/>
    </source>
</evidence>
<dbReference type="PANTHER" id="PTHR11157">
    <property type="entry name" value="FATTY ACID ACYL TRANSFERASE-RELATED"/>
    <property type="match status" value="1"/>
</dbReference>